<sequence>MISQHYGTQTVNRGAVQPGMLVKHRDGTWTASAHKRGKLYLHRGCERTYTKALLIEIYLDGRGNGLSN</sequence>
<protein>
    <submittedName>
        <fullName evidence="1">Putative prophage Kil protein</fullName>
    </submittedName>
</protein>
<evidence type="ECO:0000313" key="1">
    <source>
        <dbReference type="EMBL" id="AEG99389.1"/>
    </source>
</evidence>
<dbReference type="HOGENOM" id="CLU_160564_1_1_6"/>
<proteinExistence type="predicted"/>
<gene>
    <name evidence="1" type="ordered locus">EAE_22450</name>
</gene>
<dbReference type="PATRIC" id="fig|1028307.3.peg.4451"/>
<dbReference type="KEGG" id="eae:EAE_22450"/>
<accession>A0A0H3G2I8</accession>
<evidence type="ECO:0000313" key="2">
    <source>
        <dbReference type="Proteomes" id="UP000008881"/>
    </source>
</evidence>
<dbReference type="EMBL" id="CP002824">
    <property type="protein sequence ID" value="AEG99389.1"/>
    <property type="molecule type" value="Genomic_DNA"/>
</dbReference>
<name>A0A0H3G2I8_KLEAK</name>
<dbReference type="AlphaFoldDB" id="A0A0H3G2I8"/>
<reference evidence="1 2" key="1">
    <citation type="journal article" date="2012" name="J. Bacteriol.">
        <title>Complete genome sequence of Enterobacter aerogenes KCTC 2190.</title>
        <authorList>
            <person name="Shin S.H."/>
            <person name="Kim S."/>
            <person name="Kim J.Y."/>
            <person name="Lee S."/>
            <person name="Um Y."/>
            <person name="Oh M.K."/>
            <person name="Kim Y.R."/>
            <person name="Lee J."/>
            <person name="Yang K.S."/>
        </authorList>
    </citation>
    <scope>NUCLEOTIDE SEQUENCE [LARGE SCALE GENOMIC DNA]</scope>
    <source>
        <strain evidence="1 2">KCTC 2190</strain>
    </source>
</reference>
<dbReference type="Proteomes" id="UP000008881">
    <property type="component" value="Chromosome"/>
</dbReference>
<dbReference type="RefSeq" id="WP_015705909.1">
    <property type="nucleotide sequence ID" value="NC_015663.1"/>
</dbReference>
<organism evidence="1 2">
    <name type="scientific">Klebsiella aerogenes (strain ATCC 13048 / DSM 30053 / CCUG 1429 / JCM 1235 / KCTC 2190 / NBRC 13534 / NCIMB 10102 / NCTC 10006 / CDC 819-56)</name>
    <name type="common">Enterobacter aerogenes</name>
    <dbReference type="NCBI Taxonomy" id="1028307"/>
    <lineage>
        <taxon>Bacteria</taxon>
        <taxon>Pseudomonadati</taxon>
        <taxon>Pseudomonadota</taxon>
        <taxon>Gammaproteobacteria</taxon>
        <taxon>Enterobacterales</taxon>
        <taxon>Enterobacteriaceae</taxon>
        <taxon>Klebsiella/Raoultella group</taxon>
        <taxon>Klebsiella</taxon>
    </lineage>
</organism>
<dbReference type="GeneID" id="93312655"/>
<dbReference type="OrthoDB" id="6587090at2"/>
<dbReference type="eggNOG" id="ENOG5032X5C">
    <property type="taxonomic scope" value="Bacteria"/>
</dbReference>
<keyword evidence="2" id="KW-1185">Reference proteome</keyword>